<protein>
    <submittedName>
        <fullName evidence="1">Uncharacterized protein</fullName>
    </submittedName>
</protein>
<dbReference type="KEGG" id="pbap:Pla133_31560"/>
<dbReference type="Proteomes" id="UP000316921">
    <property type="component" value="Chromosome"/>
</dbReference>
<dbReference type="EMBL" id="CP036287">
    <property type="protein sequence ID" value="QDU68064.1"/>
    <property type="molecule type" value="Genomic_DNA"/>
</dbReference>
<proteinExistence type="predicted"/>
<evidence type="ECO:0000313" key="2">
    <source>
        <dbReference type="Proteomes" id="UP000316921"/>
    </source>
</evidence>
<reference evidence="1 2" key="1">
    <citation type="submission" date="2019-02" db="EMBL/GenBank/DDBJ databases">
        <title>Deep-cultivation of Planctomycetes and their phenomic and genomic characterization uncovers novel biology.</title>
        <authorList>
            <person name="Wiegand S."/>
            <person name="Jogler M."/>
            <person name="Boedeker C."/>
            <person name="Pinto D."/>
            <person name="Vollmers J."/>
            <person name="Rivas-Marin E."/>
            <person name="Kohn T."/>
            <person name="Peeters S.H."/>
            <person name="Heuer A."/>
            <person name="Rast P."/>
            <person name="Oberbeckmann S."/>
            <person name="Bunk B."/>
            <person name="Jeske O."/>
            <person name="Meyerdierks A."/>
            <person name="Storesund J.E."/>
            <person name="Kallscheuer N."/>
            <person name="Luecker S."/>
            <person name="Lage O.M."/>
            <person name="Pohl T."/>
            <person name="Merkel B.J."/>
            <person name="Hornburger P."/>
            <person name="Mueller R.-W."/>
            <person name="Bruemmer F."/>
            <person name="Labrenz M."/>
            <person name="Spormann A.M."/>
            <person name="Op den Camp H."/>
            <person name="Overmann J."/>
            <person name="Amann R."/>
            <person name="Jetten M.S.M."/>
            <person name="Mascher T."/>
            <person name="Medema M.H."/>
            <person name="Devos D.P."/>
            <person name="Kaster A.-K."/>
            <person name="Ovreas L."/>
            <person name="Rohde M."/>
            <person name="Galperin M.Y."/>
            <person name="Jogler C."/>
        </authorList>
    </citation>
    <scope>NUCLEOTIDE SEQUENCE [LARGE SCALE GENOMIC DNA]</scope>
    <source>
        <strain evidence="1 2">Pla133</strain>
    </source>
</reference>
<dbReference type="AlphaFoldDB" id="A0A518BM62"/>
<name>A0A518BM62_9BACT</name>
<organism evidence="1 2">
    <name type="scientific">Engelhardtia mirabilis</name>
    <dbReference type="NCBI Taxonomy" id="2528011"/>
    <lineage>
        <taxon>Bacteria</taxon>
        <taxon>Pseudomonadati</taxon>
        <taxon>Planctomycetota</taxon>
        <taxon>Planctomycetia</taxon>
        <taxon>Planctomycetia incertae sedis</taxon>
        <taxon>Engelhardtia</taxon>
    </lineage>
</organism>
<sequence>MDQPKAPSRLHLWRFVRGDEPSPAFEQWAYQDPTLQTQLGADLHLALISTDFYDAEAVWSLRERLGSYLRSLPGPRCRCVRLRDRDIVDMGSFNAPAPVFEQDREWSHEDVMDTLAEVRRRGEPRWWLWAARCTACDQAWLVGSEERQNDLYCLRRLDEKELRAIEDEDRWPQDFDSYERLLHLGREAGRRVRFADPLDSSLDCTMADLARARPGIKVGELASLLNLDIDLAAELARRAERQGGVTISFDEQSSG</sequence>
<keyword evidence="2" id="KW-1185">Reference proteome</keyword>
<evidence type="ECO:0000313" key="1">
    <source>
        <dbReference type="EMBL" id="QDU68064.1"/>
    </source>
</evidence>
<gene>
    <name evidence="1" type="ORF">Pla133_31560</name>
</gene>
<accession>A0A518BM62</accession>
<dbReference type="RefSeq" id="WP_145066756.1">
    <property type="nucleotide sequence ID" value="NZ_CP036287.1"/>
</dbReference>